<proteinExistence type="inferred from homology"/>
<evidence type="ECO:0000256" key="5">
    <source>
        <dbReference type="HAMAP-Rule" id="MF_01080"/>
    </source>
</evidence>
<protein>
    <recommendedName>
        <fullName evidence="5">tRNA pseudouridine synthase B</fullName>
        <ecNumber evidence="5">5.4.99.25</ecNumber>
    </recommendedName>
    <alternativeName>
        <fullName evidence="5">tRNA pseudouridine(55) synthase</fullName>
        <shortName evidence="5">Psi55 synthase</shortName>
    </alternativeName>
    <alternativeName>
        <fullName evidence="5">tRNA pseudouridylate synthase</fullName>
    </alternativeName>
    <alternativeName>
        <fullName evidence="5">tRNA-uridine isomerase</fullName>
    </alternativeName>
</protein>
<comment type="function">
    <text evidence="5">Responsible for synthesis of pseudouridine from uracil-55 in the psi GC loop of transfer RNAs.</text>
</comment>
<comment type="similarity">
    <text evidence="2 5">Belongs to the pseudouridine synthase TruB family. Type 1 subfamily.</text>
</comment>
<dbReference type="NCBIfam" id="TIGR00431">
    <property type="entry name" value="TruB"/>
    <property type="match status" value="1"/>
</dbReference>
<dbReference type="KEGG" id="rrd:RradSPS_1420"/>
<dbReference type="Proteomes" id="UP001281130">
    <property type="component" value="Unassembled WGS sequence"/>
</dbReference>
<dbReference type="EC" id="5.4.99.25" evidence="5"/>
<dbReference type="InterPro" id="IPR014780">
    <property type="entry name" value="tRNA_psdUridine_synth_TruB"/>
</dbReference>
<evidence type="ECO:0000256" key="2">
    <source>
        <dbReference type="ARBA" id="ARBA00005642"/>
    </source>
</evidence>
<dbReference type="HOGENOM" id="CLU_032087_0_2_11"/>
<dbReference type="SUPFAM" id="SSF55120">
    <property type="entry name" value="Pseudouridine synthase"/>
    <property type="match status" value="1"/>
</dbReference>
<evidence type="ECO:0000256" key="4">
    <source>
        <dbReference type="ARBA" id="ARBA00023235"/>
    </source>
</evidence>
<dbReference type="GO" id="GO:0160148">
    <property type="term" value="F:tRNA pseudouridine(55) synthase activity"/>
    <property type="evidence" value="ECO:0007669"/>
    <property type="project" value="UniProtKB-EC"/>
</dbReference>
<dbReference type="HAMAP" id="MF_01080">
    <property type="entry name" value="TruB_bact"/>
    <property type="match status" value="1"/>
</dbReference>
<dbReference type="PANTHER" id="PTHR13767">
    <property type="entry name" value="TRNA-PSEUDOURIDINE SYNTHASE"/>
    <property type="match status" value="1"/>
</dbReference>
<reference evidence="8" key="2">
    <citation type="submission" date="2023-11" db="EMBL/GenBank/DDBJ databases">
        <title>MicrobeMod: A computational toolkit for identifying prokaryotic methylation and restriction-modification with nanopore sequencing.</title>
        <authorList>
            <person name="Crits-Christoph A."/>
            <person name="Kang S.C."/>
            <person name="Lee H."/>
            <person name="Ostrov N."/>
        </authorList>
    </citation>
    <scope>NUCLEOTIDE SEQUENCE</scope>
    <source>
        <strain evidence="8">ATCC 51242</strain>
    </source>
</reference>
<dbReference type="GO" id="GO:1990481">
    <property type="term" value="P:mRNA pseudouridine synthesis"/>
    <property type="evidence" value="ECO:0007669"/>
    <property type="project" value="TreeGrafter"/>
</dbReference>
<keyword evidence="4 5" id="KW-0413">Isomerase</keyword>
<feature type="active site" description="Nucleophile" evidence="5">
    <location>
        <position position="36"/>
    </location>
</feature>
<dbReference type="EMBL" id="JAWXXX010000001">
    <property type="protein sequence ID" value="MDX5894110.1"/>
    <property type="molecule type" value="Genomic_DNA"/>
</dbReference>
<evidence type="ECO:0000313" key="9">
    <source>
        <dbReference type="Proteomes" id="UP000025229"/>
    </source>
</evidence>
<evidence type="ECO:0000259" key="6">
    <source>
        <dbReference type="Pfam" id="PF01509"/>
    </source>
</evidence>
<dbReference type="EMBL" id="CP007514">
    <property type="protein sequence ID" value="AHY46703.1"/>
    <property type="molecule type" value="Genomic_DNA"/>
</dbReference>
<dbReference type="GO" id="GO:0031119">
    <property type="term" value="P:tRNA pseudouridine synthesis"/>
    <property type="evidence" value="ECO:0007669"/>
    <property type="project" value="UniProtKB-UniRule"/>
</dbReference>
<reference evidence="7 9" key="1">
    <citation type="submission" date="2014-03" db="EMBL/GenBank/DDBJ databases">
        <title>Complete genome sequence of the Radio-Resistant Rubrobacter radiotolerans RSPS-4.</title>
        <authorList>
            <person name="Egas C.C."/>
            <person name="Barroso C.C."/>
            <person name="Froufe H.J.C."/>
            <person name="Pacheco J.J."/>
            <person name="Albuquerque L.L."/>
            <person name="da Costa M.M.S."/>
        </authorList>
    </citation>
    <scope>NUCLEOTIDE SEQUENCE [LARGE SCALE GENOMIC DNA]</scope>
    <source>
        <strain evidence="7 9">RSPS-4</strain>
    </source>
</reference>
<dbReference type="Pfam" id="PF01509">
    <property type="entry name" value="TruB_N"/>
    <property type="match status" value="1"/>
</dbReference>
<dbReference type="GO" id="GO:0003723">
    <property type="term" value="F:RNA binding"/>
    <property type="evidence" value="ECO:0007669"/>
    <property type="project" value="InterPro"/>
</dbReference>
<dbReference type="STRING" id="42256.RradSPS_1420"/>
<keyword evidence="3 5" id="KW-0819">tRNA processing</keyword>
<feature type="domain" description="Pseudouridine synthase II N-terminal" evidence="6">
    <location>
        <begin position="26"/>
        <end position="168"/>
    </location>
</feature>
<sequence>MLPVDKPTGATSARAVAAVKRALPRGTKVGHTGTLDPLASGLLVLLVGRATRLARYVGEGEKLYTAEARFGAVSDSLDADGEMTPVGGDLPTRSEIEAALPRFTGEVEQVPPMASAVKVGGRRLYALHREGKSVERESRVVLVREFVLLDYRDGRATFRVRCGGGTYVRSLVADLAESVGSGAYLSALRREAVGEFRLEDALPVGEVTPERVQKTLLGARAALGGMRERTVPESLRRLVTNGRTLPSSGAQETVAMVSETGELLAVYRDDGEHFARPEVVLCAG</sequence>
<keyword evidence="9" id="KW-1185">Reference proteome</keyword>
<gene>
    <name evidence="5 8" type="primary">truB</name>
    <name evidence="7" type="ORF">RradSPS_1420</name>
    <name evidence="8" type="ORF">SIL72_08715</name>
</gene>
<dbReference type="InterPro" id="IPR020103">
    <property type="entry name" value="PsdUridine_synth_cat_dom_sf"/>
</dbReference>
<dbReference type="Proteomes" id="UP000025229">
    <property type="component" value="Chromosome"/>
</dbReference>
<dbReference type="RefSeq" id="WP_051589505.1">
    <property type="nucleotide sequence ID" value="NZ_CP007514.1"/>
</dbReference>
<accession>A0A023X2Z0</accession>
<evidence type="ECO:0000313" key="8">
    <source>
        <dbReference type="EMBL" id="MDX5894110.1"/>
    </source>
</evidence>
<dbReference type="PATRIC" id="fig|42256.3.peg.1438"/>
<dbReference type="PANTHER" id="PTHR13767:SF2">
    <property type="entry name" value="PSEUDOURIDYLATE SYNTHASE TRUB1"/>
    <property type="match status" value="1"/>
</dbReference>
<comment type="catalytic activity">
    <reaction evidence="1 5">
        <text>uridine(55) in tRNA = pseudouridine(55) in tRNA</text>
        <dbReference type="Rhea" id="RHEA:42532"/>
        <dbReference type="Rhea" id="RHEA-COMP:10101"/>
        <dbReference type="Rhea" id="RHEA-COMP:10102"/>
        <dbReference type="ChEBI" id="CHEBI:65314"/>
        <dbReference type="ChEBI" id="CHEBI:65315"/>
        <dbReference type="EC" id="5.4.99.25"/>
    </reaction>
</comment>
<organism evidence="7 9">
    <name type="scientific">Rubrobacter radiotolerans</name>
    <name type="common">Arthrobacter radiotolerans</name>
    <dbReference type="NCBI Taxonomy" id="42256"/>
    <lineage>
        <taxon>Bacteria</taxon>
        <taxon>Bacillati</taxon>
        <taxon>Actinomycetota</taxon>
        <taxon>Rubrobacteria</taxon>
        <taxon>Rubrobacterales</taxon>
        <taxon>Rubrobacteraceae</taxon>
        <taxon>Rubrobacter</taxon>
    </lineage>
</organism>
<dbReference type="eggNOG" id="COG0130">
    <property type="taxonomic scope" value="Bacteria"/>
</dbReference>
<dbReference type="InterPro" id="IPR002501">
    <property type="entry name" value="PsdUridine_synth_N"/>
</dbReference>
<dbReference type="Gene3D" id="3.30.2350.10">
    <property type="entry name" value="Pseudouridine synthase"/>
    <property type="match status" value="1"/>
</dbReference>
<dbReference type="AlphaFoldDB" id="A0A023X2Z0"/>
<evidence type="ECO:0000313" key="7">
    <source>
        <dbReference type="EMBL" id="AHY46703.1"/>
    </source>
</evidence>
<name>A0A023X2Z0_RUBRA</name>
<evidence type="ECO:0000256" key="3">
    <source>
        <dbReference type="ARBA" id="ARBA00022694"/>
    </source>
</evidence>
<evidence type="ECO:0000256" key="1">
    <source>
        <dbReference type="ARBA" id="ARBA00000385"/>
    </source>
</evidence>